<feature type="compositionally biased region" description="Basic and acidic residues" evidence="1">
    <location>
        <begin position="2075"/>
        <end position="2091"/>
    </location>
</feature>
<feature type="compositionally biased region" description="Polar residues" evidence="1">
    <location>
        <begin position="143"/>
        <end position="153"/>
    </location>
</feature>
<accession>A0A0F7UDJ8</accession>
<feature type="region of interest" description="Disordered" evidence="1">
    <location>
        <begin position="434"/>
        <end position="471"/>
    </location>
</feature>
<feature type="compositionally biased region" description="Low complexity" evidence="1">
    <location>
        <begin position="607"/>
        <end position="641"/>
    </location>
</feature>
<dbReference type="GO" id="GO:0006402">
    <property type="term" value="P:mRNA catabolic process"/>
    <property type="evidence" value="ECO:0007669"/>
    <property type="project" value="TreeGrafter"/>
</dbReference>
<feature type="compositionally biased region" description="Basic and acidic residues" evidence="1">
    <location>
        <begin position="762"/>
        <end position="788"/>
    </location>
</feature>
<dbReference type="SUPFAM" id="SSF50249">
    <property type="entry name" value="Nucleic acid-binding proteins"/>
    <property type="match status" value="2"/>
</dbReference>
<feature type="compositionally biased region" description="Low complexity" evidence="1">
    <location>
        <begin position="2048"/>
        <end position="2071"/>
    </location>
</feature>
<feature type="region of interest" description="Disordered" evidence="1">
    <location>
        <begin position="1640"/>
        <end position="1789"/>
    </location>
</feature>
<evidence type="ECO:0000259" key="2">
    <source>
        <dbReference type="SMART" id="SM00955"/>
    </source>
</evidence>
<feature type="region of interest" description="Disordered" evidence="1">
    <location>
        <begin position="2048"/>
        <end position="2160"/>
    </location>
</feature>
<dbReference type="PANTHER" id="PTHR23355:SF9">
    <property type="entry name" value="DIS3-LIKE EXONUCLEASE 2"/>
    <property type="match status" value="1"/>
</dbReference>
<feature type="compositionally biased region" description="Basic and acidic residues" evidence="1">
    <location>
        <begin position="1684"/>
        <end position="1724"/>
    </location>
</feature>
<dbReference type="Gene3D" id="2.40.50.690">
    <property type="match status" value="1"/>
</dbReference>
<feature type="compositionally biased region" description="Basic and acidic residues" evidence="1">
    <location>
        <begin position="1252"/>
        <end position="1263"/>
    </location>
</feature>
<feature type="domain" description="RNB" evidence="2">
    <location>
        <begin position="1215"/>
        <end position="1985"/>
    </location>
</feature>
<feature type="region of interest" description="Disordered" evidence="1">
    <location>
        <begin position="1250"/>
        <end position="1275"/>
    </location>
</feature>
<feature type="region of interest" description="Disordered" evidence="1">
    <location>
        <begin position="2196"/>
        <end position="2262"/>
    </location>
</feature>
<feature type="compositionally biased region" description="Low complexity" evidence="1">
    <location>
        <begin position="291"/>
        <end position="308"/>
    </location>
</feature>
<dbReference type="InterPro" id="IPR001900">
    <property type="entry name" value="RNase_II/R"/>
</dbReference>
<dbReference type="InterPro" id="IPR050180">
    <property type="entry name" value="RNR_Ribonuclease"/>
</dbReference>
<name>A0A0F7UDJ8_NEOCL</name>
<feature type="region of interest" description="Disordered" evidence="1">
    <location>
        <begin position="762"/>
        <end position="848"/>
    </location>
</feature>
<feature type="compositionally biased region" description="Basic and acidic residues" evidence="1">
    <location>
        <begin position="642"/>
        <end position="654"/>
    </location>
</feature>
<feature type="compositionally biased region" description="Polar residues" evidence="1">
    <location>
        <begin position="2228"/>
        <end position="2246"/>
    </location>
</feature>
<feature type="compositionally biased region" description="Basic and acidic residues" evidence="1">
    <location>
        <begin position="982"/>
        <end position="998"/>
    </location>
</feature>
<dbReference type="Pfam" id="PF00773">
    <property type="entry name" value="RNB"/>
    <property type="match status" value="3"/>
</dbReference>
<dbReference type="GO" id="GO:0000932">
    <property type="term" value="C:P-body"/>
    <property type="evidence" value="ECO:0007669"/>
    <property type="project" value="TreeGrafter"/>
</dbReference>
<feature type="region of interest" description="Disordered" evidence="1">
    <location>
        <begin position="1833"/>
        <end position="1859"/>
    </location>
</feature>
<feature type="region of interest" description="Disordered" evidence="1">
    <location>
        <begin position="1306"/>
        <end position="1333"/>
    </location>
</feature>
<proteinExistence type="predicted"/>
<feature type="compositionally biased region" description="Basic and acidic residues" evidence="1">
    <location>
        <begin position="2140"/>
        <end position="2160"/>
    </location>
</feature>
<evidence type="ECO:0000256" key="1">
    <source>
        <dbReference type="SAM" id="MobiDB-lite"/>
    </source>
</evidence>
<dbReference type="EMBL" id="LN714481">
    <property type="protein sequence ID" value="CEL66402.1"/>
    <property type="molecule type" value="Genomic_DNA"/>
</dbReference>
<reference evidence="3" key="1">
    <citation type="journal article" date="2015" name="PLoS ONE">
        <title>Comprehensive Evaluation of Toxoplasma gondii VEG and Neospora caninum LIV Genomes with Tachyzoite Stage Transcriptome and Proteome Defines Novel Transcript Features.</title>
        <authorList>
            <person name="Ramaprasad A."/>
            <person name="Mourier T."/>
            <person name="Naeem R."/>
            <person name="Malas T.B."/>
            <person name="Moussa E."/>
            <person name="Panigrahi A."/>
            <person name="Vermont S.J."/>
            <person name="Otto T.D."/>
            <person name="Wastling J."/>
            <person name="Pain A."/>
        </authorList>
    </citation>
    <scope>NUCLEOTIDE SEQUENCE</scope>
    <source>
        <strain evidence="3">Liverpool</strain>
    </source>
</reference>
<dbReference type="GO" id="GO:0000175">
    <property type="term" value="F:3'-5'-RNA exonuclease activity"/>
    <property type="evidence" value="ECO:0007669"/>
    <property type="project" value="TreeGrafter"/>
</dbReference>
<feature type="compositionally biased region" description="Basic and acidic residues" evidence="1">
    <location>
        <begin position="681"/>
        <end position="699"/>
    </location>
</feature>
<organism evidence="3">
    <name type="scientific">Neospora caninum (strain Liverpool)</name>
    <dbReference type="NCBI Taxonomy" id="572307"/>
    <lineage>
        <taxon>Eukaryota</taxon>
        <taxon>Sar</taxon>
        <taxon>Alveolata</taxon>
        <taxon>Apicomplexa</taxon>
        <taxon>Conoidasida</taxon>
        <taxon>Coccidia</taxon>
        <taxon>Eucoccidiorida</taxon>
        <taxon>Eimeriorina</taxon>
        <taxon>Sarcocystidae</taxon>
        <taxon>Neospora</taxon>
    </lineage>
</organism>
<feature type="region of interest" description="Disordered" evidence="1">
    <location>
        <begin position="607"/>
        <end position="717"/>
    </location>
</feature>
<dbReference type="PANTHER" id="PTHR23355">
    <property type="entry name" value="RIBONUCLEASE"/>
    <property type="match status" value="1"/>
</dbReference>
<feature type="compositionally biased region" description="Polar residues" evidence="1">
    <location>
        <begin position="2208"/>
        <end position="2218"/>
    </location>
</feature>
<sequence length="2308" mass="246848">MKAVVAKLPCGRGRGPWTHAQPALGCRGFSRLQLPPSTRAPLLPSSPSPHTRASPSSYSYSFPPASCASSSRASSPSSSTFCAETSLLQKRARTRSSPRRPAGNREALSGSQATPFSRRHMRNNAGRGAASQPHSPASEEPQRAQSQLPHTSQSPPPMRRRRTLRPQPLGRLVSAPLSVLSLSSPCRAPRVASSPRAPRGPAVSNLHSSFRWPYAPQPAAWRPGAPPCPSWGAYAPQGPSDVRPPASPPGPAGSPERVLRADASRLAASRSRAPFQVASSPPFSPRSLAGPFSPSRSRPPVSPTSPRSLPCPPRPVAPLAFCPFPQSVAHPSAPSPTSPSQLARVFPPPGPFPHQQPLPSLDGFPASRPPGGSWIAVSGDSPSVAGCASPGVSVSRLCRPSASPLGPLHAPPRLAAAAADSPCKLGFARAQPTAVETPWGRARAETPNANDDESGKRMASKRGKGGKREEVPEADAVMFEQHWSEEAAQEGLKRGLLVKGLLQIPAFQTDRSVILVDPSMCPPRVLATVPHKRVRSSAAAVSLPVSASTPSSSAVPGTASQGWVLQFDLGGFLARNRALHGDIVAVTFLPRFYSERVLRKRKMLFPSASSDAPSSPLSPSSSHSSTPASSAVSSSPSADSAGESHLRPHADPALREGPQGGLSSSAGSSPSGLQETPLRCAESDEHGSAWTKEEGDRACAEGMQAADEGTHARDASPPLELLPAGRVVRILAFGKESNEIVCVVPPQQAKIDAFLRRVEEKQRNGHAAEPRGKTRKAAEKAQKLEKLARPQNAEQPQGRGDAEGGSAVERSEGREGDGGDRRRDGETKDVRRGEPDETRGSFKMRASEEDAFLKAQPRKLSPLVHMRRFLGQSGSEEASRKRGKPSGLSSVFVPPAEFRDSRLPPFLVPIALLFDPPPSPYSDELTSPRSPLPPSSLPLSSLPSPPLSSPPLSSSSSSLPSSLSSSEPGTSASSVWTSQDIDGERRGTKRSAPREADAHAPSSVASSPLRPSALLRAIQGVWAQQPTSTDSSLSASALVVLRRGPWVASRASPFAHVDAGASSSPSSVSSQPLRPRARCLGGKGSGDILAEALATLHMEGLPHAWGFPLDVEAKLNADLTRVCPETGRPLWLVSAERDPLRLDCRPPNASSEAPDAPGEREDAWGDRASFVKREARGDLEKAPSCADTPASSLASHFAFPSSRRALSASSNSPYEAPYTTQLRAFTIDPPTAKDLDDAISVVCLGGRHRSERRVAAEATRHGSGDTPRPTEAPFPRLRGAAAAGASGQGYSGLGEASIQADCVTEATGGKGDATPPVPREEVEREGEREQDADAQDLRFKREEEPLFELGVHVADVSHFVEEGSALDAEAAMRATTVYLDAKVFPMLPPALSEGVCSLHSGVDRLAFSVFMTLNEKGELLNPSVRPPQLAKTIIRTAARLDYAQVDSFLLAVPGSLGGFLSSSPFASASRASLLWDLLVRDWPRMPSGRGASEPGDDASFWKAASVADFPRPLRRDAGGGSAEEARLWRGTKEAVKALIGEIGVRFDIPAPVAVDLITTYFLTLRRQRRRQKEGAIHLSSSGRLSLYFASDKETLRPVSLLVRESNPLSHLLVEESMVLANHCVAEEILAAQREASRGRQAIAAGHSRELEGREKRGTETVEGDVGAMKQETKQREETEEDAEARERRGIRGGEKDACGHEREKKDSSRREGEARVWEQRDAEPSRVVSKEAGQSSERTGACIAPPSRREFGEARGASGEAMAAFLREEERNRDSASAGEGKTTEPELPKPVAFGGLLRAHAGSNDGAIRFLRDTLDPGLWEAFQTHMQAAPRLEDALKRDRPESRGESNGDAGDDQDDVSGIKLSHLLEFCKARLSAPVYNALCFSVLQEFFLQAQYVSPAVAARQPAAPPSGRASKDRKEQHKDATESETGGSSKRSSVHRTSQPADLGHWALCLSSYMHFTSPIRRYADLHVHRLLSKRLRGEALTVPVDTLEAACRQCNENSRRADSAQVAFRSWYFNAFLREFHREGLLYSEASILKIVVPASSSSGPPTPSAPSGAGDPAGSSDTGELDEGKRHEKEGNETRVELNADEDAEREEPGKTEDAVASGEARAWETPPAPEKSSQGPKRETHRPRGKRQDSDDTGRREQVEGETKDKDKIRAALVIYIPLLQATRSVSLATLGLEIVEGADVKAEEHEERKKQRTAGNGTESVSALNVRRLRNGNGFQESDVSAATSRSSLSKESARLLGGAAPPEPWGKDEVKRLRALSPLQVKLVPGETQWSVRLPFWLPSPTGPPDGSNAKL</sequence>
<feature type="compositionally biased region" description="Polar residues" evidence="1">
    <location>
        <begin position="967"/>
        <end position="980"/>
    </location>
</feature>
<feature type="compositionally biased region" description="Basic and acidic residues" evidence="1">
    <location>
        <begin position="1646"/>
        <end position="1659"/>
    </location>
</feature>
<feature type="compositionally biased region" description="Low complexity" evidence="1">
    <location>
        <begin position="950"/>
        <end position="966"/>
    </location>
</feature>
<feature type="region of interest" description="Disordered" evidence="1">
    <location>
        <begin position="327"/>
        <end position="390"/>
    </location>
</feature>
<feature type="compositionally biased region" description="Basic and acidic residues" evidence="1">
    <location>
        <begin position="1916"/>
        <end position="1928"/>
    </location>
</feature>
<dbReference type="SMART" id="SM00955">
    <property type="entry name" value="RNB"/>
    <property type="match status" value="1"/>
</dbReference>
<feature type="compositionally biased region" description="Basic and acidic residues" evidence="1">
    <location>
        <begin position="1318"/>
        <end position="1333"/>
    </location>
</feature>
<dbReference type="GO" id="GO:0003723">
    <property type="term" value="F:RNA binding"/>
    <property type="evidence" value="ECO:0007669"/>
    <property type="project" value="InterPro"/>
</dbReference>
<feature type="region of interest" description="Disordered" evidence="1">
    <location>
        <begin position="871"/>
        <end position="896"/>
    </location>
</feature>
<feature type="region of interest" description="Disordered" evidence="1">
    <location>
        <begin position="1143"/>
        <end position="1163"/>
    </location>
</feature>
<feature type="compositionally biased region" description="Basic and acidic residues" evidence="1">
    <location>
        <begin position="1833"/>
        <end position="1849"/>
    </location>
</feature>
<feature type="compositionally biased region" description="Low complexity" evidence="1">
    <location>
        <begin position="264"/>
        <end position="273"/>
    </location>
</feature>
<feature type="compositionally biased region" description="Low complexity" evidence="1">
    <location>
        <begin position="165"/>
        <end position="185"/>
    </location>
</feature>
<dbReference type="InterPro" id="IPR012340">
    <property type="entry name" value="NA-bd_OB-fold"/>
</dbReference>
<feature type="compositionally biased region" description="Polar residues" evidence="1">
    <location>
        <begin position="1930"/>
        <end position="1945"/>
    </location>
</feature>
<gene>
    <name evidence="3" type="ORF">BN1204_022190</name>
</gene>
<feature type="region of interest" description="Disordered" evidence="1">
    <location>
        <begin position="910"/>
        <end position="1008"/>
    </location>
</feature>
<feature type="region of interest" description="Disordered" evidence="1">
    <location>
        <begin position="1"/>
        <end position="312"/>
    </location>
</feature>
<feature type="compositionally biased region" description="Basic and acidic residues" evidence="1">
    <location>
        <begin position="809"/>
        <end position="848"/>
    </location>
</feature>
<feature type="compositionally biased region" description="Low complexity" evidence="1">
    <location>
        <begin position="51"/>
        <end position="83"/>
    </location>
</feature>
<feature type="compositionally biased region" description="Low complexity" evidence="1">
    <location>
        <begin position="661"/>
        <end position="674"/>
    </location>
</feature>
<protein>
    <submittedName>
        <fullName evidence="3">Ribonuclease II RNB family protein, putative</fullName>
    </submittedName>
</protein>
<feature type="region of interest" description="Disordered" evidence="1">
    <location>
        <begin position="1905"/>
        <end position="1945"/>
    </location>
</feature>
<feature type="compositionally biased region" description="Pro residues" evidence="1">
    <location>
        <begin position="346"/>
        <end position="356"/>
    </location>
</feature>
<evidence type="ECO:0000313" key="3">
    <source>
        <dbReference type="EMBL" id="CEL66402.1"/>
    </source>
</evidence>